<feature type="transmembrane region" description="Helical" evidence="1">
    <location>
        <begin position="100"/>
        <end position="121"/>
    </location>
</feature>
<feature type="transmembrane region" description="Helical" evidence="1">
    <location>
        <begin position="272"/>
        <end position="296"/>
    </location>
</feature>
<organism evidence="2">
    <name type="scientific">bioreactor metagenome</name>
    <dbReference type="NCBI Taxonomy" id="1076179"/>
    <lineage>
        <taxon>unclassified sequences</taxon>
        <taxon>metagenomes</taxon>
        <taxon>ecological metagenomes</taxon>
    </lineage>
</organism>
<sequence>MDTISNYVDSVFAQLPTTPEVLDQKNAMLTKMQDKYQQLKSEGKSEHEAISSAIAAYGNIDDFSPASTATVSAAPAETPQNEVFLSSEEVDEYIDHRHHFAWAMATGVFLCIMGPASLFLGQYLSGYRGGQGGRTNEFLDILTLVPLFILVAAGVALFILYGMKEQQFELEEKRVQLDAATYARLKAEHKAFRPRLAVAVAIGVALCILAPVSMLLSVVLLGEDNGLSLVFLLSFIAIGVFLFVFYGLQDETYEKLLSIGEFAKDKAEKNKVVGIVAGVVFPLAAAIYLIAGFVYYAWASAWIIFPIVGILFGIFATVYNGYTDLKKKK</sequence>
<keyword evidence="1" id="KW-0472">Membrane</keyword>
<dbReference type="EMBL" id="VSSQ01000639">
    <property type="protein sequence ID" value="MPL98962.1"/>
    <property type="molecule type" value="Genomic_DNA"/>
</dbReference>
<accession>A0A644W8S2</accession>
<keyword evidence="1" id="KW-1133">Transmembrane helix</keyword>
<keyword evidence="1" id="KW-0812">Transmembrane</keyword>
<reference evidence="2" key="1">
    <citation type="submission" date="2019-08" db="EMBL/GenBank/DDBJ databases">
        <authorList>
            <person name="Kucharzyk K."/>
            <person name="Murdoch R.W."/>
            <person name="Higgins S."/>
            <person name="Loffler F."/>
        </authorList>
    </citation>
    <scope>NUCLEOTIDE SEQUENCE</scope>
</reference>
<gene>
    <name evidence="2" type="ORF">SDC9_45174</name>
</gene>
<evidence type="ECO:0000313" key="2">
    <source>
        <dbReference type="EMBL" id="MPL98962.1"/>
    </source>
</evidence>
<evidence type="ECO:0008006" key="3">
    <source>
        <dbReference type="Google" id="ProtNLM"/>
    </source>
</evidence>
<feature type="transmembrane region" description="Helical" evidence="1">
    <location>
        <begin position="227"/>
        <end position="248"/>
    </location>
</feature>
<dbReference type="AlphaFoldDB" id="A0A644W8S2"/>
<feature type="transmembrane region" description="Helical" evidence="1">
    <location>
        <begin position="302"/>
        <end position="322"/>
    </location>
</feature>
<name>A0A644W8S2_9ZZZZ</name>
<comment type="caution">
    <text evidence="2">The sequence shown here is derived from an EMBL/GenBank/DDBJ whole genome shotgun (WGS) entry which is preliminary data.</text>
</comment>
<proteinExistence type="predicted"/>
<feature type="transmembrane region" description="Helical" evidence="1">
    <location>
        <begin position="196"/>
        <end position="221"/>
    </location>
</feature>
<evidence type="ECO:0000256" key="1">
    <source>
        <dbReference type="SAM" id="Phobius"/>
    </source>
</evidence>
<protein>
    <recommendedName>
        <fullName evidence="3">Beta-carotene 15,15'-monooxygenase</fullName>
    </recommendedName>
</protein>
<feature type="transmembrane region" description="Helical" evidence="1">
    <location>
        <begin position="141"/>
        <end position="163"/>
    </location>
</feature>